<feature type="region of interest" description="Disordered" evidence="1">
    <location>
        <begin position="899"/>
        <end position="957"/>
    </location>
</feature>
<name>A0A139XJS4_TOXGO</name>
<feature type="region of interest" description="Disordered" evidence="1">
    <location>
        <begin position="263"/>
        <end position="698"/>
    </location>
</feature>
<keyword evidence="2" id="KW-0472">Membrane</keyword>
<evidence type="ECO:0000256" key="2">
    <source>
        <dbReference type="SAM" id="Phobius"/>
    </source>
</evidence>
<dbReference type="EMBL" id="AGQS02005856">
    <property type="protein sequence ID" value="KYF39034.1"/>
    <property type="molecule type" value="Genomic_DNA"/>
</dbReference>
<feature type="compositionally biased region" description="Basic and acidic residues" evidence="1">
    <location>
        <begin position="387"/>
        <end position="401"/>
    </location>
</feature>
<feature type="compositionally biased region" description="Low complexity" evidence="1">
    <location>
        <begin position="290"/>
        <end position="306"/>
    </location>
</feature>
<feature type="compositionally biased region" description="Low complexity" evidence="1">
    <location>
        <begin position="263"/>
        <end position="277"/>
    </location>
</feature>
<dbReference type="AlphaFoldDB" id="A0A139XJS4"/>
<feature type="transmembrane region" description="Helical" evidence="2">
    <location>
        <begin position="138"/>
        <end position="160"/>
    </location>
</feature>
<feature type="compositionally biased region" description="Basic and acidic residues" evidence="1">
    <location>
        <begin position="318"/>
        <end position="338"/>
    </location>
</feature>
<feature type="compositionally biased region" description="Basic and acidic residues" evidence="1">
    <location>
        <begin position="409"/>
        <end position="440"/>
    </location>
</feature>
<dbReference type="Proteomes" id="UP000074247">
    <property type="component" value="Unassembled WGS sequence"/>
</dbReference>
<dbReference type="OrthoDB" id="10448949at2759"/>
<keyword evidence="2" id="KW-0812">Transmembrane</keyword>
<accession>A0A139XJS4</accession>
<evidence type="ECO:0000256" key="1">
    <source>
        <dbReference type="SAM" id="MobiDB-lite"/>
    </source>
</evidence>
<reference evidence="3 4" key="1">
    <citation type="journal article" date="2016" name="Nat. Commun.">
        <title>Local admixture of amplified and diversified secreted pathogenesis determinants shapes mosaic Toxoplasma gondii genomes.</title>
        <authorList>
            <person name="Lorenzi H."/>
            <person name="Khan A."/>
            <person name="Behnke M.S."/>
            <person name="Namasivayam S."/>
            <person name="Swapna L.S."/>
            <person name="Hadjithomas M."/>
            <person name="Karamycheva S."/>
            <person name="Pinney D."/>
            <person name="Brunk B.P."/>
            <person name="Ajioka J.W."/>
            <person name="Ajzenberg D."/>
            <person name="Boothroyd J.C."/>
            <person name="Boyle J.P."/>
            <person name="Darde M.L."/>
            <person name="Diaz-Miranda M.A."/>
            <person name="Dubey J.P."/>
            <person name="Fritz H.M."/>
            <person name="Gennari S.M."/>
            <person name="Gregory B.D."/>
            <person name="Kim K."/>
            <person name="Saeij J.P."/>
            <person name="Su C."/>
            <person name="White M.W."/>
            <person name="Zhu X.Q."/>
            <person name="Howe D.K."/>
            <person name="Rosenthal B.M."/>
            <person name="Grigg M.E."/>
            <person name="Parkinson J."/>
            <person name="Liu L."/>
            <person name="Kissinger J.C."/>
            <person name="Roos D.S."/>
            <person name="Sibley L.D."/>
        </authorList>
    </citation>
    <scope>NUCLEOTIDE SEQUENCE [LARGE SCALE GENOMIC DNA]</scope>
    <source>
        <strain evidence="3 4">ARI</strain>
    </source>
</reference>
<feature type="compositionally biased region" description="Basic and acidic residues" evidence="1">
    <location>
        <begin position="366"/>
        <end position="379"/>
    </location>
</feature>
<feature type="compositionally biased region" description="Basic and acidic residues" evidence="1">
    <location>
        <begin position="345"/>
        <end position="360"/>
    </location>
</feature>
<proteinExistence type="predicted"/>
<evidence type="ECO:0000313" key="3">
    <source>
        <dbReference type="EMBL" id="KYF39034.1"/>
    </source>
</evidence>
<organism evidence="3 4">
    <name type="scientific">Toxoplasma gondii ARI</name>
    <dbReference type="NCBI Taxonomy" id="1074872"/>
    <lineage>
        <taxon>Eukaryota</taxon>
        <taxon>Sar</taxon>
        <taxon>Alveolata</taxon>
        <taxon>Apicomplexa</taxon>
        <taxon>Conoidasida</taxon>
        <taxon>Coccidia</taxon>
        <taxon>Eucoccidiorida</taxon>
        <taxon>Eimeriorina</taxon>
        <taxon>Sarcocystidae</taxon>
        <taxon>Toxoplasma</taxon>
    </lineage>
</organism>
<comment type="caution">
    <text evidence="3">The sequence shown here is derived from an EMBL/GenBank/DDBJ whole genome shotgun (WGS) entry which is preliminary data.</text>
</comment>
<feature type="compositionally biased region" description="Low complexity" evidence="1">
    <location>
        <begin position="720"/>
        <end position="744"/>
    </location>
</feature>
<keyword evidence="2" id="KW-1133">Transmembrane helix</keyword>
<feature type="compositionally biased region" description="Polar residues" evidence="1">
    <location>
        <begin position="278"/>
        <end position="288"/>
    </location>
</feature>
<feature type="compositionally biased region" description="Basic and acidic residues" evidence="1">
    <location>
        <begin position="513"/>
        <end position="561"/>
    </location>
</feature>
<feature type="compositionally biased region" description="Polar residues" evidence="1">
    <location>
        <begin position="16"/>
        <end position="25"/>
    </location>
</feature>
<feature type="transmembrane region" description="Helical" evidence="2">
    <location>
        <begin position="800"/>
        <end position="819"/>
    </location>
</feature>
<feature type="region of interest" description="Disordered" evidence="1">
    <location>
        <begin position="1056"/>
        <end position="1107"/>
    </location>
</feature>
<feature type="transmembrane region" description="Helical" evidence="2">
    <location>
        <begin position="831"/>
        <end position="852"/>
    </location>
</feature>
<feature type="compositionally biased region" description="Low complexity" evidence="1">
    <location>
        <begin position="590"/>
        <end position="638"/>
    </location>
</feature>
<feature type="compositionally biased region" description="Basic and acidic residues" evidence="1">
    <location>
        <begin position="910"/>
        <end position="933"/>
    </location>
</feature>
<feature type="region of interest" description="Disordered" evidence="1">
    <location>
        <begin position="715"/>
        <end position="772"/>
    </location>
</feature>
<protein>
    <recommendedName>
        <fullName evidence="5">Transmembrane protein</fullName>
    </recommendedName>
</protein>
<gene>
    <name evidence="3" type="ORF">TGARI_295980</name>
</gene>
<evidence type="ECO:0000313" key="4">
    <source>
        <dbReference type="Proteomes" id="UP000074247"/>
    </source>
</evidence>
<sequence length="1176" mass="126774">MEYVHSTSRHPPGGSSHATNIHSRSGSFVLPSGPCSPVSHPSSPVPQCPACRECHGVFAYTTLPQRSDAHSPLERSRHALLRQPFLFSKEQREPESSQGPSTDPYRGTSRTGASRNVSCAAHGIRRIHSKAEREERKLVQLFFGACAATVGLVLFSIVFYNDALFVIDGRDVFTQEHHVVTFFYTRLWRRETAVDRQDGAHMQLPSFSLSALLAAAAVTTTQHEARVPLASEGAPPEGSQRTFSLSAVAASRFPSLAFSNLPRPSSSAASLRPGSPSTSPLFLQSAGQTAPVPSFPASAPASTLSADCSSAAGALKPGDLESGRGTRADAGKGAKRPTEGGAGGRWEEGTGHRGEQRRSEQSAARKGADEPTDEAKEAAENPWTRPDTLHRGESPVRERNNAQEAAEPPGRREPGGGDQEPRRETQKEGEEGEEETRPGQEGKALPVWEDRNHTVEPMRQGGGDRTSASFKDWETPSHHEQRNRKQHEGGKKYAVLPGAADETQENLATRGQGTKDEDTGAEAADGRGETRDTSHGERLETRETRKDKTFEDGDRQSRTTGDEVAGGSTLPHTAGDTGKQPELKSHRFSRISSPPSHTSPSRSDSSSSALASSTTLLPPHSYLLSSSPTVSPSGVPSVEEADTQRPPGGKLRESAHNAELTAVEGSKEERMRLASSLSSLPKAGSRKNEASTAATSVLEGRARFDEKASGIHNATADTTSESQSLSFSAPSLPPSFASSSSTPETRARDEELAPPLNASSSSSHSQPVSKHRHEVQEQNVNILLASYNACKTFTCGDGRFTSFFSLSCFSGFLVSPCFVVGGTAYVTVSAYLCYLFCGGCAVFGLIFLFGMYRSPVEEEVEVDKNGSTLALALASFTPALTRPGSSLRHCCGGEKLVRKMSSASSPAAPRNERNFEEKKQERTRATNESDQMRKHSSGASRHPPSSGLPSFPRQGDEALTIGPELHAVLRSQTSNDWRRPDSLSVERQHLPPFLRSSWSRLFSFFSFSREHTPLRGCLPSFSSSRSQNAVHSQYVHLPAHRSAVLYLSPACGGQRGGRDLTGGANRGYEREDPSPPRSSSAQRGGGGAQRGGEARGAQEGGDRGTQRPQGVRWLAWTLRLATVGLLNACNLASMIVFEYLMLRTVIQNSGTNEAYTNGLNDLLPAETWRQNFLDFR</sequence>
<feature type="compositionally biased region" description="Basic and acidic residues" evidence="1">
    <location>
        <begin position="471"/>
        <end position="480"/>
    </location>
</feature>
<evidence type="ECO:0008006" key="5">
    <source>
        <dbReference type="Google" id="ProtNLM"/>
    </source>
</evidence>
<feature type="region of interest" description="Disordered" evidence="1">
    <location>
        <begin position="1"/>
        <end position="25"/>
    </location>
</feature>
<dbReference type="VEuPathDB" id="ToxoDB:TGARI_295980"/>
<feature type="region of interest" description="Disordered" evidence="1">
    <location>
        <begin position="89"/>
        <end position="114"/>
    </location>
</feature>